<dbReference type="RefSeq" id="WP_177240566.1">
    <property type="nucleotide sequence ID" value="NZ_FOHX01000003.1"/>
</dbReference>
<feature type="region of interest" description="Disordered" evidence="1">
    <location>
        <begin position="1"/>
        <end position="51"/>
    </location>
</feature>
<reference evidence="2 3" key="1">
    <citation type="submission" date="2016-10" db="EMBL/GenBank/DDBJ databases">
        <authorList>
            <person name="de Groot N.N."/>
        </authorList>
    </citation>
    <scope>NUCLEOTIDE SEQUENCE [LARGE SCALE GENOMIC DNA]</scope>
    <source>
        <strain evidence="2 3">CGMCC 4.5598</strain>
    </source>
</reference>
<protein>
    <submittedName>
        <fullName evidence="2">Uncharacterized protein</fullName>
    </submittedName>
</protein>
<organism evidence="2 3">
    <name type="scientific">Nonomuraea wenchangensis</name>
    <dbReference type="NCBI Taxonomy" id="568860"/>
    <lineage>
        <taxon>Bacteria</taxon>
        <taxon>Bacillati</taxon>
        <taxon>Actinomycetota</taxon>
        <taxon>Actinomycetes</taxon>
        <taxon>Streptosporangiales</taxon>
        <taxon>Streptosporangiaceae</taxon>
        <taxon>Nonomuraea</taxon>
    </lineage>
</organism>
<evidence type="ECO:0000313" key="2">
    <source>
        <dbReference type="EMBL" id="SET47826.1"/>
    </source>
</evidence>
<evidence type="ECO:0000256" key="1">
    <source>
        <dbReference type="SAM" id="MobiDB-lite"/>
    </source>
</evidence>
<accession>A0A1I0ERH7</accession>
<dbReference type="EMBL" id="FOHX01000003">
    <property type="protein sequence ID" value="SET47826.1"/>
    <property type="molecule type" value="Genomic_DNA"/>
</dbReference>
<name>A0A1I0ERH7_9ACTN</name>
<dbReference type="Proteomes" id="UP000199361">
    <property type="component" value="Unassembled WGS sequence"/>
</dbReference>
<dbReference type="AlphaFoldDB" id="A0A1I0ERH7"/>
<gene>
    <name evidence="2" type="ORF">SAMN05421811_103165</name>
</gene>
<proteinExistence type="predicted"/>
<evidence type="ECO:0000313" key="3">
    <source>
        <dbReference type="Proteomes" id="UP000199361"/>
    </source>
</evidence>
<feature type="compositionally biased region" description="Basic and acidic residues" evidence="1">
    <location>
        <begin position="9"/>
        <end position="21"/>
    </location>
</feature>
<sequence>MSEQQTEADLARTHVDVHDWGPTEADEEDVLKSLYGPPGADGVYRGEGESK</sequence>
<keyword evidence="3" id="KW-1185">Reference proteome</keyword>